<dbReference type="EMBL" id="FR824162">
    <property type="protein sequence ID" value="CCA21271.1"/>
    <property type="molecule type" value="Genomic_DNA"/>
</dbReference>
<dbReference type="InterPro" id="IPR036997">
    <property type="entry name" value="PA28_C_sf"/>
</dbReference>
<dbReference type="HOGENOM" id="CLU_079228_0_0_1"/>
<evidence type="ECO:0000313" key="5">
    <source>
        <dbReference type="EMBL" id="CCA21271.1"/>
    </source>
</evidence>
<keyword evidence="2" id="KW-0647">Proteasome</keyword>
<dbReference type="InterPro" id="IPR009077">
    <property type="entry name" value="Proteasome_activ_PA28"/>
</dbReference>
<comment type="similarity">
    <text evidence="1">Belongs to the PA28 family.</text>
</comment>
<dbReference type="EMBL" id="FR824174">
    <property type="protein sequence ID" value="CCA21645.1"/>
    <property type="molecule type" value="Genomic_DNA"/>
</dbReference>
<dbReference type="AlphaFoldDB" id="F0WJ25"/>
<dbReference type="GO" id="GO:0061133">
    <property type="term" value="F:endopeptidase activator activity"/>
    <property type="evidence" value="ECO:0007669"/>
    <property type="project" value="TreeGrafter"/>
</dbReference>
<reference evidence="5" key="2">
    <citation type="submission" date="2011-02" db="EMBL/GenBank/DDBJ databases">
        <authorList>
            <person name="MacLean D."/>
        </authorList>
    </citation>
    <scope>NUCLEOTIDE SEQUENCE</scope>
</reference>
<evidence type="ECO:0000313" key="6">
    <source>
        <dbReference type="EMBL" id="CCA21645.1"/>
    </source>
</evidence>
<evidence type="ECO:0000256" key="2">
    <source>
        <dbReference type="ARBA" id="ARBA00022942"/>
    </source>
</evidence>
<feature type="domain" description="Proteasome activator PA28 C-terminal" evidence="4">
    <location>
        <begin position="182"/>
        <end position="235"/>
    </location>
</feature>
<feature type="compositionally biased region" description="Basic and acidic residues" evidence="3">
    <location>
        <begin position="140"/>
        <end position="150"/>
    </location>
</feature>
<dbReference type="InterPro" id="IPR003186">
    <property type="entry name" value="PA28_C"/>
</dbReference>
<sequence length="241" mass="27586">MEEYIESVEKQSKILLAELPKRVDALEKTIKTLKVDRTASVQLEEFKKEFDCASPWKLNERVQNAMHTVTDELCSAIEITQQLAHWVHLSVPKIADGNNFGVEVQKSVHAHLRESINNFQKAWDTLPEYANQRALAVEKIKGKDTEERTKTSTVSSSEGKKDGSENIKESTSITKEIHTSGDQVPDWLAYIATLDLKWYYNHLRILDGIRCHYALTFDVTKKNMDKILLPRGAEVSNYSMY</sequence>
<dbReference type="Gene3D" id="1.20.120.180">
    <property type="entry name" value="Proteasome activator pa28, C-terminal domain"/>
    <property type="match status" value="1"/>
</dbReference>
<reference evidence="5" key="1">
    <citation type="journal article" date="2011" name="PLoS Biol.">
        <title>Gene gain and loss during evolution of obligate parasitism in the white rust pathogen of Arabidopsis thaliana.</title>
        <authorList>
            <person name="Kemen E."/>
            <person name="Gardiner A."/>
            <person name="Schultz-Larsen T."/>
            <person name="Kemen A.C."/>
            <person name="Balmuth A.L."/>
            <person name="Robert-Seilaniantz A."/>
            <person name="Bailey K."/>
            <person name="Holub E."/>
            <person name="Studholme D.J."/>
            <person name="Maclean D."/>
            <person name="Jones J.D."/>
        </authorList>
    </citation>
    <scope>NUCLEOTIDE SEQUENCE</scope>
</reference>
<dbReference type="InterPro" id="IPR036252">
    <property type="entry name" value="Proteasome_activ_sf"/>
</dbReference>
<dbReference type="PANTHER" id="PTHR10660:SF2">
    <property type="entry name" value="LD45860P"/>
    <property type="match status" value="1"/>
</dbReference>
<evidence type="ECO:0000256" key="3">
    <source>
        <dbReference type="SAM" id="MobiDB-lite"/>
    </source>
</evidence>
<dbReference type="GO" id="GO:0005654">
    <property type="term" value="C:nucleoplasm"/>
    <property type="evidence" value="ECO:0007669"/>
    <property type="project" value="TreeGrafter"/>
</dbReference>
<feature type="region of interest" description="Disordered" evidence="3">
    <location>
        <begin position="140"/>
        <end position="169"/>
    </location>
</feature>
<feature type="compositionally biased region" description="Basic and acidic residues" evidence="3">
    <location>
        <begin position="158"/>
        <end position="168"/>
    </location>
</feature>
<dbReference type="GO" id="GO:2000045">
    <property type="term" value="P:regulation of G1/S transition of mitotic cell cycle"/>
    <property type="evidence" value="ECO:0007669"/>
    <property type="project" value="TreeGrafter"/>
</dbReference>
<accession>F0WJ25</accession>
<evidence type="ECO:0000259" key="4">
    <source>
        <dbReference type="Pfam" id="PF02252"/>
    </source>
</evidence>
<dbReference type="GO" id="GO:0061136">
    <property type="term" value="P:regulation of proteasomal protein catabolic process"/>
    <property type="evidence" value="ECO:0007669"/>
    <property type="project" value="TreeGrafter"/>
</dbReference>
<dbReference type="PANTHER" id="PTHR10660">
    <property type="entry name" value="PROTEASOME REGULATOR PA28"/>
    <property type="match status" value="1"/>
</dbReference>
<name>F0WJ25_9STRA</name>
<dbReference type="Pfam" id="PF02252">
    <property type="entry name" value="PA28_C"/>
    <property type="match status" value="2"/>
</dbReference>
<protein>
    <submittedName>
        <fullName evidence="5">Uncharacterized protein AlNc14C117G6556</fullName>
    </submittedName>
    <submittedName>
        <fullName evidence="6">Uncharacterized protein AlNc14C129G6894</fullName>
    </submittedName>
</protein>
<dbReference type="GO" id="GO:0005737">
    <property type="term" value="C:cytoplasm"/>
    <property type="evidence" value="ECO:0007669"/>
    <property type="project" value="TreeGrafter"/>
</dbReference>
<gene>
    <name evidence="5" type="primary">AlNc14C117G6556</name>
    <name evidence="6" type="synonym">AlNc14C129G6894</name>
    <name evidence="5" type="ORF">ALNC14_074140</name>
    <name evidence="6" type="ORF">ALNC14_077880</name>
</gene>
<proteinExistence type="inferred from homology"/>
<organism evidence="5">
    <name type="scientific">Albugo laibachii Nc14</name>
    <dbReference type="NCBI Taxonomy" id="890382"/>
    <lineage>
        <taxon>Eukaryota</taxon>
        <taxon>Sar</taxon>
        <taxon>Stramenopiles</taxon>
        <taxon>Oomycota</taxon>
        <taxon>Peronosporomycetes</taxon>
        <taxon>Albuginales</taxon>
        <taxon>Albuginaceae</taxon>
        <taxon>Albugo</taxon>
    </lineage>
</organism>
<dbReference type="SUPFAM" id="SSF47216">
    <property type="entry name" value="Proteasome activator"/>
    <property type="match status" value="1"/>
</dbReference>
<feature type="domain" description="Proteasome activator PA28 C-terminal" evidence="4">
    <location>
        <begin position="57"/>
        <end position="141"/>
    </location>
</feature>
<dbReference type="GO" id="GO:0008537">
    <property type="term" value="C:proteasome activator complex"/>
    <property type="evidence" value="ECO:0007669"/>
    <property type="project" value="InterPro"/>
</dbReference>
<evidence type="ECO:0000256" key="1">
    <source>
        <dbReference type="ARBA" id="ARBA00005883"/>
    </source>
</evidence>